<dbReference type="Gene3D" id="2.60.20.10">
    <property type="entry name" value="Crystallins"/>
    <property type="match status" value="1"/>
</dbReference>
<dbReference type="Proteomes" id="UP000578819">
    <property type="component" value="Unassembled WGS sequence"/>
</dbReference>
<dbReference type="InterPro" id="IPR011024">
    <property type="entry name" value="G_crystallin-like"/>
</dbReference>
<reference evidence="2 3" key="1">
    <citation type="submission" date="2020-08" db="EMBL/GenBank/DDBJ databases">
        <title>Sequencing the genomes of 1000 actinobacteria strains.</title>
        <authorList>
            <person name="Klenk H.-P."/>
        </authorList>
    </citation>
    <scope>NUCLEOTIDE SEQUENCE [LARGE SCALE GENOMIC DNA]</scope>
    <source>
        <strain evidence="2 3">DSM 45886</strain>
    </source>
</reference>
<evidence type="ECO:0000313" key="2">
    <source>
        <dbReference type="EMBL" id="MBB4961379.1"/>
    </source>
</evidence>
<evidence type="ECO:0000256" key="1">
    <source>
        <dbReference type="SAM" id="SignalP"/>
    </source>
</evidence>
<evidence type="ECO:0000313" key="3">
    <source>
        <dbReference type="Proteomes" id="UP000578819"/>
    </source>
</evidence>
<dbReference type="EMBL" id="JACHJW010000001">
    <property type="protein sequence ID" value="MBB4961379.1"/>
    <property type="molecule type" value="Genomic_DNA"/>
</dbReference>
<dbReference type="AlphaFoldDB" id="A0A7W7SUW8"/>
<dbReference type="RefSeq" id="WP_184536982.1">
    <property type="nucleotide sequence ID" value="NZ_JACHJW010000001.1"/>
</dbReference>
<feature type="chain" id="PRO_5038513038" description="Peptidase inhibitor family I36" evidence="1">
    <location>
        <begin position="24"/>
        <end position="165"/>
    </location>
</feature>
<dbReference type="PROSITE" id="PS51257">
    <property type="entry name" value="PROKAR_LIPOPROTEIN"/>
    <property type="match status" value="1"/>
</dbReference>
<keyword evidence="1" id="KW-0732">Signal</keyword>
<comment type="caution">
    <text evidence="2">The sequence shown here is derived from an EMBL/GenBank/DDBJ whole genome shotgun (WGS) entry which is preliminary data.</text>
</comment>
<keyword evidence="3" id="KW-1185">Reference proteome</keyword>
<sequence length="165" mass="17651">MATRTAFATLAAMSCMVGATVLAATPAGAAAGADPSMQHCVVNLDSRKVTCAADQQQARRLSDVTPTALTIAIFYNGTGYTGATHTWVQSRRCTSGYDSEWQWDDLGDIGWNNRVSSVRTYNRCDVKFYDGVDFKGASSVWIDGASNLGTIGTGWNNRASSVKFS</sequence>
<feature type="signal peptide" evidence="1">
    <location>
        <begin position="1"/>
        <end position="23"/>
    </location>
</feature>
<organism evidence="2 3">
    <name type="scientific">Micromonospora polyrhachis</name>
    <dbReference type="NCBI Taxonomy" id="1282883"/>
    <lineage>
        <taxon>Bacteria</taxon>
        <taxon>Bacillati</taxon>
        <taxon>Actinomycetota</taxon>
        <taxon>Actinomycetes</taxon>
        <taxon>Micromonosporales</taxon>
        <taxon>Micromonosporaceae</taxon>
        <taxon>Micromonospora</taxon>
    </lineage>
</organism>
<proteinExistence type="predicted"/>
<name>A0A7W7SUW8_9ACTN</name>
<dbReference type="SUPFAM" id="SSF49695">
    <property type="entry name" value="gamma-Crystallin-like"/>
    <property type="match status" value="1"/>
</dbReference>
<evidence type="ECO:0008006" key="4">
    <source>
        <dbReference type="Google" id="ProtNLM"/>
    </source>
</evidence>
<accession>A0A7W7SUW8</accession>
<gene>
    <name evidence="2" type="ORF">FHR38_005112</name>
</gene>
<protein>
    <recommendedName>
        <fullName evidence="4">Peptidase inhibitor family I36</fullName>
    </recommendedName>
</protein>